<dbReference type="EMBL" id="QRBE01000001">
    <property type="protein sequence ID" value="RDS84778.1"/>
    <property type="molecule type" value="Genomic_DNA"/>
</dbReference>
<keyword evidence="1" id="KW-0812">Transmembrane</keyword>
<feature type="transmembrane region" description="Helical" evidence="1">
    <location>
        <begin position="245"/>
        <end position="265"/>
    </location>
</feature>
<sequence length="266" mass="28726">MTALPSTHPPVTPPRQQAPGVLQALGVILLYFLLQVAAGVLMGLAVGALEKVRHPELSLADARKHAMAVLQQPDSNAMLVVIALPLIALLLFWLVHRMWPPLWARGDQPGFGFTAPTAFRWYGTALLVGVVMPPLGALITQLLAHGHEVTQNVQELSQHASPSLRLPLSIVAVTVGPMIEELMFRGVLLSALLRRLSVTTSIICCAVLFACVHLDGLQFQWYALPNLTLLAAALCWLRLKSGSLWPAILAHGLYNLFALVALFAAA</sequence>
<feature type="transmembrane region" description="Helical" evidence="1">
    <location>
        <begin position="221"/>
        <end position="239"/>
    </location>
</feature>
<dbReference type="PANTHER" id="PTHR36435:SF1">
    <property type="entry name" value="CAAX AMINO TERMINAL PROTEASE FAMILY PROTEIN"/>
    <property type="match status" value="1"/>
</dbReference>
<feature type="domain" description="CAAX prenyl protease 2/Lysostaphin resistance protein A-like" evidence="2">
    <location>
        <begin position="166"/>
        <end position="257"/>
    </location>
</feature>
<proteinExistence type="predicted"/>
<dbReference type="OrthoDB" id="9782250at2"/>
<feature type="transmembrane region" description="Helical" evidence="1">
    <location>
        <begin position="20"/>
        <end position="49"/>
    </location>
</feature>
<evidence type="ECO:0000313" key="3">
    <source>
        <dbReference type="EMBL" id="RDS84778.1"/>
    </source>
</evidence>
<feature type="transmembrane region" description="Helical" evidence="1">
    <location>
        <begin position="77"/>
        <end position="99"/>
    </location>
</feature>
<dbReference type="PANTHER" id="PTHR36435">
    <property type="entry name" value="SLR1288 PROTEIN"/>
    <property type="match status" value="1"/>
</dbReference>
<evidence type="ECO:0000313" key="4">
    <source>
        <dbReference type="Proteomes" id="UP000254258"/>
    </source>
</evidence>
<keyword evidence="3" id="KW-0482">Metalloprotease</keyword>
<feature type="transmembrane region" description="Helical" evidence="1">
    <location>
        <begin position="196"/>
        <end position="214"/>
    </location>
</feature>
<keyword evidence="1" id="KW-0472">Membrane</keyword>
<dbReference type="Proteomes" id="UP000254258">
    <property type="component" value="Unassembled WGS sequence"/>
</dbReference>
<evidence type="ECO:0000259" key="2">
    <source>
        <dbReference type="Pfam" id="PF02517"/>
    </source>
</evidence>
<dbReference type="InterPro" id="IPR003675">
    <property type="entry name" value="Rce1/LyrA-like_dom"/>
</dbReference>
<dbReference type="GO" id="GO:0004175">
    <property type="term" value="F:endopeptidase activity"/>
    <property type="evidence" value="ECO:0007669"/>
    <property type="project" value="UniProtKB-ARBA"/>
</dbReference>
<reference evidence="3 4" key="1">
    <citation type="submission" date="2018-07" db="EMBL/GenBank/DDBJ databases">
        <title>Dyella monticola sp. nov. and Dyella psychrodurans sp. nov. isolated from monsoon evergreen broad-leaved forest soil of Dinghu Mountain, China.</title>
        <authorList>
            <person name="Gao Z."/>
            <person name="Qiu L."/>
        </authorList>
    </citation>
    <scope>NUCLEOTIDE SEQUENCE [LARGE SCALE GENOMIC DNA]</scope>
    <source>
        <strain evidence="3 4">4G-K06</strain>
    </source>
</reference>
<protein>
    <submittedName>
        <fullName evidence="3">CPBP family intramembrane metalloprotease</fullName>
    </submittedName>
</protein>
<keyword evidence="1" id="KW-1133">Transmembrane helix</keyword>
<keyword evidence="3" id="KW-0645">Protease</keyword>
<keyword evidence="4" id="KW-1185">Reference proteome</keyword>
<dbReference type="AlphaFoldDB" id="A0A370X8Q9"/>
<dbReference type="Pfam" id="PF02517">
    <property type="entry name" value="Rce1-like"/>
    <property type="match status" value="1"/>
</dbReference>
<gene>
    <name evidence="3" type="ORF">DWU98_02100</name>
</gene>
<feature type="transmembrane region" description="Helical" evidence="1">
    <location>
        <begin position="119"/>
        <end position="143"/>
    </location>
</feature>
<evidence type="ECO:0000256" key="1">
    <source>
        <dbReference type="SAM" id="Phobius"/>
    </source>
</evidence>
<comment type="caution">
    <text evidence="3">The sequence shown here is derived from an EMBL/GenBank/DDBJ whole genome shotgun (WGS) entry which is preliminary data.</text>
</comment>
<organism evidence="3 4">
    <name type="scientific">Dyella monticola</name>
    <dbReference type="NCBI Taxonomy" id="1927958"/>
    <lineage>
        <taxon>Bacteria</taxon>
        <taxon>Pseudomonadati</taxon>
        <taxon>Pseudomonadota</taxon>
        <taxon>Gammaproteobacteria</taxon>
        <taxon>Lysobacterales</taxon>
        <taxon>Rhodanobacteraceae</taxon>
        <taxon>Dyella</taxon>
    </lineage>
</organism>
<dbReference type="GO" id="GO:0080120">
    <property type="term" value="P:CAAX-box protein maturation"/>
    <property type="evidence" value="ECO:0007669"/>
    <property type="project" value="UniProtKB-ARBA"/>
</dbReference>
<name>A0A370X8Q9_9GAMM</name>
<dbReference type="InterPro" id="IPR052710">
    <property type="entry name" value="CAAX_protease"/>
</dbReference>
<dbReference type="RefSeq" id="WP_115493801.1">
    <property type="nucleotide sequence ID" value="NZ_QRBE01000001.1"/>
</dbReference>
<keyword evidence="3" id="KW-0378">Hydrolase</keyword>
<dbReference type="GO" id="GO:0008237">
    <property type="term" value="F:metallopeptidase activity"/>
    <property type="evidence" value="ECO:0007669"/>
    <property type="project" value="UniProtKB-KW"/>
</dbReference>
<dbReference type="GO" id="GO:0006508">
    <property type="term" value="P:proteolysis"/>
    <property type="evidence" value="ECO:0007669"/>
    <property type="project" value="UniProtKB-KW"/>
</dbReference>
<accession>A0A370X8Q9</accession>